<comment type="caution">
    <text evidence="1">The sequence shown here is derived from an EMBL/GenBank/DDBJ whole genome shotgun (WGS) entry which is preliminary data.</text>
</comment>
<dbReference type="Proteomes" id="UP000599437">
    <property type="component" value="Unassembled WGS sequence"/>
</dbReference>
<evidence type="ECO:0000313" key="1">
    <source>
        <dbReference type="EMBL" id="GHB22127.1"/>
    </source>
</evidence>
<dbReference type="EMBL" id="BMVO01000022">
    <property type="protein sequence ID" value="GHB22127.1"/>
    <property type="molecule type" value="Genomic_DNA"/>
</dbReference>
<evidence type="ECO:0000313" key="2">
    <source>
        <dbReference type="Proteomes" id="UP000599437"/>
    </source>
</evidence>
<accession>A0ABQ3E0V6</accession>
<reference evidence="2" key="1">
    <citation type="journal article" date="2019" name="Int. J. Syst. Evol. Microbiol.">
        <title>The Global Catalogue of Microorganisms (GCM) 10K type strain sequencing project: providing services to taxonomists for standard genome sequencing and annotation.</title>
        <authorList>
            <consortium name="The Broad Institute Genomics Platform"/>
            <consortium name="The Broad Institute Genome Sequencing Center for Infectious Disease"/>
            <person name="Wu L."/>
            <person name="Ma J."/>
        </authorList>
    </citation>
    <scope>NUCLEOTIDE SEQUENCE [LARGE SCALE GENOMIC DNA]</scope>
    <source>
        <strain evidence="2">JCM 4737</strain>
    </source>
</reference>
<keyword evidence="2" id="KW-1185">Reference proteome</keyword>
<organism evidence="1 2">
    <name type="scientific">Streptomyces chryseus</name>
    <dbReference type="NCBI Taxonomy" id="68186"/>
    <lineage>
        <taxon>Bacteria</taxon>
        <taxon>Bacillati</taxon>
        <taxon>Actinomycetota</taxon>
        <taxon>Actinomycetes</taxon>
        <taxon>Kitasatosporales</taxon>
        <taxon>Streptomycetaceae</taxon>
        <taxon>Streptomyces</taxon>
    </lineage>
</organism>
<gene>
    <name evidence="1" type="ORF">GCM10010346_52240</name>
</gene>
<protein>
    <submittedName>
        <fullName evidence="1">Uncharacterized protein</fullName>
    </submittedName>
</protein>
<proteinExistence type="predicted"/>
<sequence length="56" mass="6189">MRAFTAASKAVRRAYNPDGGKSVQQAWQRFSTSQWSRFAARQCALSADPARPAACR</sequence>
<name>A0ABQ3E0V6_9ACTN</name>